<proteinExistence type="predicted"/>
<evidence type="ECO:0000313" key="4">
    <source>
        <dbReference type="Proteomes" id="UP000253507"/>
    </source>
</evidence>
<reference evidence="3 4" key="1">
    <citation type="submission" date="2018-06" db="EMBL/GenBank/DDBJ databases">
        <title>Streptomyces reniochalinae sp. nov. and Streptomyces diacarnus sp. nov. from marine sponges.</title>
        <authorList>
            <person name="Li L."/>
        </authorList>
    </citation>
    <scope>NUCLEOTIDE SEQUENCE [LARGE SCALE GENOMIC DNA]</scope>
    <source>
        <strain evidence="3 4">LHW50302</strain>
    </source>
</reference>
<dbReference type="Pfam" id="PF01381">
    <property type="entry name" value="HTH_3"/>
    <property type="match status" value="1"/>
</dbReference>
<evidence type="ECO:0000259" key="2">
    <source>
        <dbReference type="PROSITE" id="PS50943"/>
    </source>
</evidence>
<dbReference type="CDD" id="cd00093">
    <property type="entry name" value="HTH_XRE"/>
    <property type="match status" value="1"/>
</dbReference>
<dbReference type="SUPFAM" id="SSF51182">
    <property type="entry name" value="RmlC-like cupins"/>
    <property type="match status" value="1"/>
</dbReference>
<accession>A0A367ET13</accession>
<name>A0A367ET13_9ACTN</name>
<feature type="domain" description="HTH cro/C1-type" evidence="2">
    <location>
        <begin position="33"/>
        <end position="87"/>
    </location>
</feature>
<evidence type="ECO:0000313" key="3">
    <source>
        <dbReference type="EMBL" id="RCG20320.1"/>
    </source>
</evidence>
<comment type="caution">
    <text evidence="3">The sequence shown here is derived from an EMBL/GenBank/DDBJ whole genome shotgun (WGS) entry which is preliminary data.</text>
</comment>
<dbReference type="Gene3D" id="1.10.260.40">
    <property type="entry name" value="lambda repressor-like DNA-binding domains"/>
    <property type="match status" value="1"/>
</dbReference>
<dbReference type="SUPFAM" id="SSF47413">
    <property type="entry name" value="lambda repressor-like DNA-binding domains"/>
    <property type="match status" value="1"/>
</dbReference>
<dbReference type="OrthoDB" id="5114244at2"/>
<dbReference type="InterPro" id="IPR050807">
    <property type="entry name" value="TransReg_Diox_bact_type"/>
</dbReference>
<dbReference type="GO" id="GO:0003677">
    <property type="term" value="F:DNA binding"/>
    <property type="evidence" value="ECO:0007669"/>
    <property type="project" value="UniProtKB-KW"/>
</dbReference>
<dbReference type="GO" id="GO:0005829">
    <property type="term" value="C:cytosol"/>
    <property type="evidence" value="ECO:0007669"/>
    <property type="project" value="TreeGrafter"/>
</dbReference>
<dbReference type="Pfam" id="PF07883">
    <property type="entry name" value="Cupin_2"/>
    <property type="match status" value="1"/>
</dbReference>
<dbReference type="SMART" id="SM00530">
    <property type="entry name" value="HTH_XRE"/>
    <property type="match status" value="1"/>
</dbReference>
<protein>
    <submittedName>
        <fullName evidence="3">Cupin domain-containing protein</fullName>
    </submittedName>
</protein>
<dbReference type="PANTHER" id="PTHR46797:SF1">
    <property type="entry name" value="METHYLPHOSPHONATE SYNTHASE"/>
    <property type="match status" value="1"/>
</dbReference>
<dbReference type="InterPro" id="IPR011051">
    <property type="entry name" value="RmlC_Cupin_sf"/>
</dbReference>
<dbReference type="GO" id="GO:0003700">
    <property type="term" value="F:DNA-binding transcription factor activity"/>
    <property type="evidence" value="ECO:0007669"/>
    <property type="project" value="TreeGrafter"/>
</dbReference>
<dbReference type="InterPro" id="IPR001387">
    <property type="entry name" value="Cro/C1-type_HTH"/>
</dbReference>
<dbReference type="InterPro" id="IPR014710">
    <property type="entry name" value="RmlC-like_jellyroll"/>
</dbReference>
<keyword evidence="4" id="KW-1185">Reference proteome</keyword>
<keyword evidence="1" id="KW-0238">DNA-binding</keyword>
<dbReference type="PANTHER" id="PTHR46797">
    <property type="entry name" value="HTH-TYPE TRANSCRIPTIONAL REGULATOR"/>
    <property type="match status" value="1"/>
</dbReference>
<dbReference type="CDD" id="cd02209">
    <property type="entry name" value="cupin_XRE_C"/>
    <property type="match status" value="1"/>
</dbReference>
<gene>
    <name evidence="3" type="ORF">DQ392_10060</name>
</gene>
<dbReference type="EMBL" id="QOIM01000028">
    <property type="protein sequence ID" value="RCG20320.1"/>
    <property type="molecule type" value="Genomic_DNA"/>
</dbReference>
<evidence type="ECO:0000256" key="1">
    <source>
        <dbReference type="ARBA" id="ARBA00023125"/>
    </source>
</evidence>
<organism evidence="3 4">
    <name type="scientific">Streptomyces reniochalinae</name>
    <dbReference type="NCBI Taxonomy" id="2250578"/>
    <lineage>
        <taxon>Bacteria</taxon>
        <taxon>Bacillati</taxon>
        <taxon>Actinomycetota</taxon>
        <taxon>Actinomycetes</taxon>
        <taxon>Kitasatosporales</taxon>
        <taxon>Streptomycetaceae</taxon>
        <taxon>Streptomyces</taxon>
    </lineage>
</organism>
<dbReference type="Gene3D" id="2.60.120.10">
    <property type="entry name" value="Jelly Rolls"/>
    <property type="match status" value="1"/>
</dbReference>
<dbReference type="AlphaFoldDB" id="A0A367ET13"/>
<dbReference type="PROSITE" id="PS50943">
    <property type="entry name" value="HTH_CROC1"/>
    <property type="match status" value="1"/>
</dbReference>
<dbReference type="Proteomes" id="UP000253507">
    <property type="component" value="Unassembled WGS sequence"/>
</dbReference>
<dbReference type="InterPro" id="IPR010982">
    <property type="entry name" value="Lambda_DNA-bd_dom_sf"/>
</dbReference>
<dbReference type="InterPro" id="IPR013096">
    <property type="entry name" value="Cupin_2"/>
</dbReference>
<sequence>MPWANLLWWYSNSVSFSAVSTDPVTARTPGERLRSRRRALQLTLSDVAARAEVTEGHLSSIERGRSNASVLTLQRICAVLRLNVGDLFAQAESSVRPVLRFRDAKGVAFGEGASKIKLTPAHFDHLELLLGHFGPGGSTGVEPYTHGDSEEVLLVITGEVEVTIDGENHALSTFDSIHYRSSQPHRVVESTGTEDARVLWAMSPPTY</sequence>